<feature type="transmembrane region" description="Helical" evidence="1">
    <location>
        <begin position="56"/>
        <end position="76"/>
    </location>
</feature>
<name>A0ABT9UPW5_9FIRM</name>
<dbReference type="Proteomes" id="UP001228504">
    <property type="component" value="Unassembled WGS sequence"/>
</dbReference>
<dbReference type="EMBL" id="JAUSUF010000001">
    <property type="protein sequence ID" value="MDQ0148691.1"/>
    <property type="molecule type" value="Genomic_DNA"/>
</dbReference>
<dbReference type="RefSeq" id="WP_307483029.1">
    <property type="nucleotide sequence ID" value="NZ_JAUSUF010000001.1"/>
</dbReference>
<reference evidence="2 3" key="1">
    <citation type="submission" date="2023-07" db="EMBL/GenBank/DDBJ databases">
        <title>Genomic Encyclopedia of Type Strains, Phase IV (KMG-IV): sequencing the most valuable type-strain genomes for metagenomic binning, comparative biology and taxonomic classification.</title>
        <authorList>
            <person name="Goeker M."/>
        </authorList>
    </citation>
    <scope>NUCLEOTIDE SEQUENCE [LARGE SCALE GENOMIC DNA]</scope>
    <source>
        <strain evidence="2 3">DSM 20694</strain>
    </source>
</reference>
<sequence>MENEKNQKIGGGLLTLIIFQIISSTFGIIQFILMLLPKTKDLFNNKYYEKIISNPTLVVILLIFTCLTLISMIFLLFKNVIGIYIYFVVTALSIIQSIIFNGFSKYIFISLIFPALMAFLIYRKKHIFGLGVTA</sequence>
<organism evidence="2 3">
    <name type="scientific">Eubacterium multiforme</name>
    <dbReference type="NCBI Taxonomy" id="83339"/>
    <lineage>
        <taxon>Bacteria</taxon>
        <taxon>Bacillati</taxon>
        <taxon>Bacillota</taxon>
        <taxon>Clostridia</taxon>
        <taxon>Eubacteriales</taxon>
        <taxon>Eubacteriaceae</taxon>
        <taxon>Eubacterium</taxon>
    </lineage>
</organism>
<evidence type="ECO:0000313" key="2">
    <source>
        <dbReference type="EMBL" id="MDQ0148691.1"/>
    </source>
</evidence>
<feature type="transmembrane region" description="Helical" evidence="1">
    <location>
        <begin position="106"/>
        <end position="122"/>
    </location>
</feature>
<evidence type="ECO:0000256" key="1">
    <source>
        <dbReference type="SAM" id="Phobius"/>
    </source>
</evidence>
<proteinExistence type="predicted"/>
<feature type="transmembrane region" description="Helical" evidence="1">
    <location>
        <begin position="83"/>
        <end position="100"/>
    </location>
</feature>
<keyword evidence="1" id="KW-0472">Membrane</keyword>
<protein>
    <submittedName>
        <fullName evidence="2">Uncharacterized protein</fullName>
    </submittedName>
</protein>
<comment type="caution">
    <text evidence="2">The sequence shown here is derived from an EMBL/GenBank/DDBJ whole genome shotgun (WGS) entry which is preliminary data.</text>
</comment>
<gene>
    <name evidence="2" type="ORF">J2S18_000608</name>
</gene>
<keyword evidence="1" id="KW-1133">Transmembrane helix</keyword>
<evidence type="ECO:0000313" key="3">
    <source>
        <dbReference type="Proteomes" id="UP001228504"/>
    </source>
</evidence>
<feature type="transmembrane region" description="Helical" evidence="1">
    <location>
        <begin position="12"/>
        <end position="36"/>
    </location>
</feature>
<accession>A0ABT9UPW5</accession>
<keyword evidence="3" id="KW-1185">Reference proteome</keyword>
<keyword evidence="1" id="KW-0812">Transmembrane</keyword>